<name>A0A418QSD4_9BACT</name>
<evidence type="ECO:0008006" key="3">
    <source>
        <dbReference type="Google" id="ProtNLM"/>
    </source>
</evidence>
<reference evidence="1 2" key="2">
    <citation type="submission" date="2019-01" db="EMBL/GenBank/DDBJ databases">
        <title>Hymenobacter humicola sp. nov., isolated from soils in Antarctica.</title>
        <authorList>
            <person name="Sedlacek I."/>
            <person name="Holochova P."/>
            <person name="Kralova S."/>
            <person name="Pantucek R."/>
            <person name="Stankova E."/>
            <person name="Vrbovska V."/>
            <person name="Kristofova L."/>
            <person name="Svec P."/>
            <person name="Busse H.-J."/>
        </authorList>
    </citation>
    <scope>NUCLEOTIDE SEQUENCE [LARGE SCALE GENOMIC DNA]</scope>
    <source>
        <strain evidence="1 2">CCM 8852</strain>
    </source>
</reference>
<dbReference type="AlphaFoldDB" id="A0A418QSD4"/>
<reference evidence="1 2" key="1">
    <citation type="submission" date="2018-09" db="EMBL/GenBank/DDBJ databases">
        <authorList>
            <person name="Zeman M."/>
            <person name="Pardy F."/>
        </authorList>
    </citation>
    <scope>NUCLEOTIDE SEQUENCE [LARGE SCALE GENOMIC DNA]</scope>
    <source>
        <strain evidence="1 2">CCM 8852</strain>
    </source>
</reference>
<gene>
    <name evidence="1" type="ORF">D0T11_14860</name>
</gene>
<dbReference type="RefSeq" id="WP_119656592.1">
    <property type="nucleotide sequence ID" value="NZ_JBHUOI010000023.1"/>
</dbReference>
<accession>A0A418QSD4</accession>
<protein>
    <recommendedName>
        <fullName evidence="3">Outer membrane protein beta-barrel domain-containing protein</fullName>
    </recommendedName>
</protein>
<comment type="caution">
    <text evidence="1">The sequence shown here is derived from an EMBL/GenBank/DDBJ whole genome shotgun (WGS) entry which is preliminary data.</text>
</comment>
<dbReference type="EMBL" id="QYCN01000024">
    <property type="protein sequence ID" value="RIY08185.1"/>
    <property type="molecule type" value="Genomic_DNA"/>
</dbReference>
<keyword evidence="2" id="KW-1185">Reference proteome</keyword>
<evidence type="ECO:0000313" key="1">
    <source>
        <dbReference type="EMBL" id="RIY08185.1"/>
    </source>
</evidence>
<dbReference type="OrthoDB" id="882382at2"/>
<sequence length="234" mass="26332">MKIILIVIMTLVSICSRAQDSGDSKLLHKYHLTVSRGYSVYEVFYDSRSGIQPSVISFGPWQLGVGVNVSNRLSMETGLLYSKQHSESIAQGTGLNGMPIAERLKSNSQAIGMPIKFRYAIRRNAKSRFQADVIGSISFVRQQADSEFTRTEGVDVLDYYYKQGESSDFYVTAGLSGRYLLWKHLEIVGELSFNHILKDLPSEVHTNVIGNPTGLTENHKIGLRYNFNFKLPKR</sequence>
<evidence type="ECO:0000313" key="2">
    <source>
        <dbReference type="Proteomes" id="UP000284250"/>
    </source>
</evidence>
<proteinExistence type="predicted"/>
<organism evidence="1 2">
    <name type="scientific">Hymenobacter rubripertinctus</name>
    <dbReference type="NCBI Taxonomy" id="2029981"/>
    <lineage>
        <taxon>Bacteria</taxon>
        <taxon>Pseudomonadati</taxon>
        <taxon>Bacteroidota</taxon>
        <taxon>Cytophagia</taxon>
        <taxon>Cytophagales</taxon>
        <taxon>Hymenobacteraceae</taxon>
        <taxon>Hymenobacter</taxon>
    </lineage>
</organism>
<dbReference type="Proteomes" id="UP000284250">
    <property type="component" value="Unassembled WGS sequence"/>
</dbReference>